<dbReference type="SUPFAM" id="SSF56672">
    <property type="entry name" value="DNA/RNA polymerases"/>
    <property type="match status" value="1"/>
</dbReference>
<dbReference type="Pfam" id="PF17921">
    <property type="entry name" value="Integrase_H2C2"/>
    <property type="match status" value="1"/>
</dbReference>
<dbReference type="GeneID" id="110747072"/>
<evidence type="ECO:0000313" key="3">
    <source>
        <dbReference type="Proteomes" id="UP000515124"/>
    </source>
</evidence>
<dbReference type="Gene3D" id="1.10.340.70">
    <property type="match status" value="1"/>
</dbReference>
<dbReference type="AlphaFoldDB" id="A0A6P5RJQ2"/>
<evidence type="ECO:0000313" key="4">
    <source>
        <dbReference type="RefSeq" id="XP_021802972.1"/>
    </source>
</evidence>
<dbReference type="InterPro" id="IPR012337">
    <property type="entry name" value="RNaseH-like_sf"/>
</dbReference>
<dbReference type="GO" id="GO:0003676">
    <property type="term" value="F:nucleic acid binding"/>
    <property type="evidence" value="ECO:0007669"/>
    <property type="project" value="InterPro"/>
</dbReference>
<dbReference type="Pfam" id="PF13456">
    <property type="entry name" value="RVT_3"/>
    <property type="match status" value="1"/>
</dbReference>
<dbReference type="FunFam" id="3.30.70.270:FF:000003">
    <property type="entry name" value="Transposon Ty3-G Gag-Pol polyprotein"/>
    <property type="match status" value="1"/>
</dbReference>
<dbReference type="PROSITE" id="PS50878">
    <property type="entry name" value="RT_POL"/>
    <property type="match status" value="1"/>
</dbReference>
<dbReference type="PANTHER" id="PTHR48475:SF1">
    <property type="entry name" value="RNASE H TYPE-1 DOMAIN-CONTAINING PROTEIN"/>
    <property type="match status" value="1"/>
</dbReference>
<protein>
    <submittedName>
        <fullName evidence="4">Uncharacterized protein LOC110747072</fullName>
    </submittedName>
</protein>
<reference evidence="4" key="1">
    <citation type="submission" date="2025-08" db="UniProtKB">
        <authorList>
            <consortium name="RefSeq"/>
        </authorList>
    </citation>
    <scope>IDENTIFICATION</scope>
</reference>
<dbReference type="InterPro" id="IPR041588">
    <property type="entry name" value="Integrase_H2C2"/>
</dbReference>
<dbReference type="RefSeq" id="XP_021802972.1">
    <property type="nucleotide sequence ID" value="XM_021947280.1"/>
</dbReference>
<dbReference type="PANTHER" id="PTHR48475">
    <property type="entry name" value="RIBONUCLEASE H"/>
    <property type="match status" value="1"/>
</dbReference>
<dbReference type="Gene3D" id="3.30.420.10">
    <property type="entry name" value="Ribonuclease H-like superfamily/Ribonuclease H"/>
    <property type="match status" value="2"/>
</dbReference>
<keyword evidence="3" id="KW-1185">Reference proteome</keyword>
<name>A0A6P5RJQ2_PRUAV</name>
<dbReference type="PROSITE" id="PS50879">
    <property type="entry name" value="RNASE_H_1"/>
    <property type="match status" value="1"/>
</dbReference>
<dbReference type="CDD" id="cd01647">
    <property type="entry name" value="RT_LTR"/>
    <property type="match status" value="1"/>
</dbReference>
<evidence type="ECO:0000259" key="2">
    <source>
        <dbReference type="PROSITE" id="PS50879"/>
    </source>
</evidence>
<dbReference type="Proteomes" id="UP000515124">
    <property type="component" value="Unplaced"/>
</dbReference>
<proteinExistence type="predicted"/>
<dbReference type="InterPro" id="IPR043128">
    <property type="entry name" value="Rev_trsase/Diguanyl_cyclase"/>
</dbReference>
<evidence type="ECO:0000259" key="1">
    <source>
        <dbReference type="PROSITE" id="PS50878"/>
    </source>
</evidence>
<accession>A0A6P5RJQ2</accession>
<dbReference type="InterPro" id="IPR002156">
    <property type="entry name" value="RNaseH_domain"/>
</dbReference>
<feature type="domain" description="RNase H type-1" evidence="2">
    <location>
        <begin position="374"/>
        <end position="507"/>
    </location>
</feature>
<dbReference type="GO" id="GO:0004523">
    <property type="term" value="F:RNA-DNA hybrid ribonuclease activity"/>
    <property type="evidence" value="ECO:0007669"/>
    <property type="project" value="InterPro"/>
</dbReference>
<sequence>MVAEKDIHKTAFRCPGHVGAYEYLVMPFGLKNAGATYQRAMNAIFHDMIEHTLEVYVDDVVIKSKEQEEHVEDLRKAFIRMRKHQLKMNPKKCAFGVQAGNFLGFLVHQRGIEVDKNKAKAIIDASVPRSKKELQSLLGKINFLRRFIANSAGKVQPFSSLLRIKDKDPFLWGPIQQEAFDQIKQYLSNPPVLTPLRKGVPLKLYISASDNSIDSLLAQDNVEGKEQAVFYLSRILQEVETRYSAIEKLCLALYFTAVKLRHYMLPFTVHIIAKTDLIKYMLNRLVIRGRLGKWILALSEFSFRYVPHKAIKGQAIADFLAAHPCVEIEDLSTMEIANLGFPLNQRAPKLEIRNVFGRLPGQQGQILIPVKTVQVKPWRLFFDGSRSESTAGAGIVIEDPFGAKYAYSFQFDFNSTNNRAEYEALIIGLEMVLELGVTHLEVFGDSQLIIKQLTNEYKCRDPTMAAYYVAARNLSSMFKDISVKYIPRNDNLATNEMAQIASGIQIQEHQSERTIKVQKRSLPSILSRGMDLEINANEVQAGDWRKPLIDYLTNPSPRVSRKVKYHATKFLIMNGDLFRRTNEGVLCLGPKESMRVIGEIHEGSCGAHQSGKKMRWLIKRYGYFWPTMEKDCFNYAKGCENCQSNGPIQHLPAVPLNPIVKPRPFRGWAMDFVGKIVPSSSNEHTFIIMATDYFTKWVEASAVKSISSSMVITFIKQHIIHRFGICLCLINHGPKLAEGAPFLGPSTSSRS</sequence>
<dbReference type="InterPro" id="IPR000477">
    <property type="entry name" value="RT_dom"/>
</dbReference>
<feature type="domain" description="Reverse transcriptase" evidence="1">
    <location>
        <begin position="1"/>
        <end position="107"/>
    </location>
</feature>
<dbReference type="Pfam" id="PF00078">
    <property type="entry name" value="RVT_1"/>
    <property type="match status" value="1"/>
</dbReference>
<dbReference type="Gene3D" id="3.30.70.270">
    <property type="match status" value="2"/>
</dbReference>
<dbReference type="KEGG" id="pavi:110747072"/>
<organism evidence="3 4">
    <name type="scientific">Prunus avium</name>
    <name type="common">Cherry</name>
    <name type="synonym">Cerasus avium</name>
    <dbReference type="NCBI Taxonomy" id="42229"/>
    <lineage>
        <taxon>Eukaryota</taxon>
        <taxon>Viridiplantae</taxon>
        <taxon>Streptophyta</taxon>
        <taxon>Embryophyta</taxon>
        <taxon>Tracheophyta</taxon>
        <taxon>Spermatophyta</taxon>
        <taxon>Magnoliopsida</taxon>
        <taxon>eudicotyledons</taxon>
        <taxon>Gunneridae</taxon>
        <taxon>Pentapetalae</taxon>
        <taxon>rosids</taxon>
        <taxon>fabids</taxon>
        <taxon>Rosales</taxon>
        <taxon>Rosaceae</taxon>
        <taxon>Amygdaloideae</taxon>
        <taxon>Amygdaleae</taxon>
        <taxon>Prunus</taxon>
    </lineage>
</organism>
<dbReference type="Pfam" id="PF17919">
    <property type="entry name" value="RT_RNaseH_2"/>
    <property type="match status" value="1"/>
</dbReference>
<gene>
    <name evidence="4" type="primary">LOC110747072</name>
</gene>
<dbReference type="CDD" id="cd09279">
    <property type="entry name" value="RNase_HI_like"/>
    <property type="match status" value="1"/>
</dbReference>
<dbReference type="InterPro" id="IPR041577">
    <property type="entry name" value="RT_RNaseH_2"/>
</dbReference>
<dbReference type="InterPro" id="IPR036397">
    <property type="entry name" value="RNaseH_sf"/>
</dbReference>
<dbReference type="SUPFAM" id="SSF53098">
    <property type="entry name" value="Ribonuclease H-like"/>
    <property type="match status" value="2"/>
</dbReference>
<dbReference type="InterPro" id="IPR043502">
    <property type="entry name" value="DNA/RNA_pol_sf"/>
</dbReference>